<keyword evidence="1" id="KW-0732">Signal</keyword>
<organism evidence="2 3">
    <name type="scientific">Streptomyces griseorubiginosus</name>
    <dbReference type="NCBI Taxonomy" id="67304"/>
    <lineage>
        <taxon>Bacteria</taxon>
        <taxon>Bacillati</taxon>
        <taxon>Actinomycetota</taxon>
        <taxon>Actinomycetes</taxon>
        <taxon>Kitasatosporales</taxon>
        <taxon>Streptomycetaceae</taxon>
        <taxon>Streptomyces</taxon>
    </lineage>
</organism>
<sequence length="311" mass="34383">MFNRAATRPPKWRMRYRISALAAFLAAVAVVLTQAVVSTSPARAAGFYDCPRGFGNGSSCSNIDNTDTVNQRRLPEYVYRGDSRAPYEIFTNGFRSVGTDYDIQRHVQGGNNARSGYISTSAALSESESFARSQGGRNLDSMAAQPSCRLGRPIAVWSTIPGLGGWRTSDCDGGWVEADTFVYLIDAGMAHNALYIPDQVRGNTTLARYASQEEWAYVRRIPNTAVAGVRIYRMRARVTNGVIDFRTQTFRFDRYVGNPHHAEARSTYDPSADPGAHFNRGTYLDVPAINANPYTRGCEEMFRCRGGDNHG</sequence>
<dbReference type="AlphaFoldDB" id="A0AAI8PKI0"/>
<dbReference type="Gene3D" id="3.90.210.10">
    <property type="entry name" value="Heat-Labile Enterotoxin, subunit A"/>
    <property type="match status" value="1"/>
</dbReference>
<evidence type="ECO:0008006" key="4">
    <source>
        <dbReference type="Google" id="ProtNLM"/>
    </source>
</evidence>
<dbReference type="GO" id="GO:0005576">
    <property type="term" value="C:extracellular region"/>
    <property type="evidence" value="ECO:0007669"/>
    <property type="project" value="InterPro"/>
</dbReference>
<dbReference type="Pfam" id="PF02917">
    <property type="entry name" value="Pertussis_S1"/>
    <property type="match status" value="1"/>
</dbReference>
<dbReference type="KEGG" id="sge:DWG14_00153"/>
<reference evidence="2 3" key="1">
    <citation type="submission" date="2018-09" db="EMBL/GenBank/DDBJ databases">
        <title>Production of Trimethoprim by Streptomyces sp. 3E-1.</title>
        <authorList>
            <person name="Kang H.J."/>
            <person name="Kim S.B."/>
        </authorList>
    </citation>
    <scope>NUCLEOTIDE SEQUENCE [LARGE SCALE GENOMIC DNA]</scope>
    <source>
        <strain evidence="2 3">3E-1</strain>
    </source>
</reference>
<evidence type="ECO:0000256" key="1">
    <source>
        <dbReference type="SAM" id="SignalP"/>
    </source>
</evidence>
<evidence type="ECO:0000313" key="2">
    <source>
        <dbReference type="EMBL" id="AYC35945.1"/>
    </source>
</evidence>
<dbReference type="Proteomes" id="UP000265765">
    <property type="component" value="Chromosome"/>
</dbReference>
<protein>
    <recommendedName>
        <fullName evidence="4">Pertussis toxin subunit 1</fullName>
    </recommendedName>
</protein>
<evidence type="ECO:0000313" key="3">
    <source>
        <dbReference type="Proteomes" id="UP000265765"/>
    </source>
</evidence>
<dbReference type="InterPro" id="IPR003898">
    <property type="entry name" value="Borpert_toxA"/>
</dbReference>
<dbReference type="RefSeq" id="WP_120049563.1">
    <property type="nucleotide sequence ID" value="NZ_CP032427.1"/>
</dbReference>
<gene>
    <name evidence="2" type="ORF">DWG14_00153</name>
</gene>
<dbReference type="EMBL" id="CP032427">
    <property type="protein sequence ID" value="AYC35945.1"/>
    <property type="molecule type" value="Genomic_DNA"/>
</dbReference>
<feature type="signal peptide" evidence="1">
    <location>
        <begin position="1"/>
        <end position="44"/>
    </location>
</feature>
<feature type="chain" id="PRO_5042554023" description="Pertussis toxin subunit 1" evidence="1">
    <location>
        <begin position="45"/>
        <end position="311"/>
    </location>
</feature>
<name>A0AAI8PKI0_9ACTN</name>
<proteinExistence type="predicted"/>
<dbReference type="SUPFAM" id="SSF56399">
    <property type="entry name" value="ADP-ribosylation"/>
    <property type="match status" value="1"/>
</dbReference>
<dbReference type="GO" id="GO:0003950">
    <property type="term" value="F:NAD+ poly-ADP-ribosyltransferase activity"/>
    <property type="evidence" value="ECO:0007669"/>
    <property type="project" value="InterPro"/>
</dbReference>
<dbReference type="GeneID" id="91279149"/>
<accession>A0AAI8PKI0</accession>